<dbReference type="PROSITE" id="PS51205">
    <property type="entry name" value="VPS9"/>
    <property type="match status" value="1"/>
</dbReference>
<dbReference type="InterPro" id="IPR037191">
    <property type="entry name" value="VPS9_dom_sf"/>
</dbReference>
<feature type="compositionally biased region" description="Basic and acidic residues" evidence="1">
    <location>
        <begin position="909"/>
        <end position="918"/>
    </location>
</feature>
<dbReference type="RefSeq" id="XP_018274943.1">
    <property type="nucleotide sequence ID" value="XM_018424665.1"/>
</dbReference>
<dbReference type="Gene3D" id="1.20.1050.80">
    <property type="entry name" value="VPS9 domain"/>
    <property type="match status" value="1"/>
</dbReference>
<feature type="compositionally biased region" description="Polar residues" evidence="1">
    <location>
        <begin position="307"/>
        <end position="316"/>
    </location>
</feature>
<feature type="domain" description="VPS9" evidence="2">
    <location>
        <begin position="484"/>
        <end position="738"/>
    </location>
</feature>
<dbReference type="Proteomes" id="UP000053611">
    <property type="component" value="Unassembled WGS sequence"/>
</dbReference>
<organism evidence="3 4">
    <name type="scientific">Cutaneotrichosporon oleaginosum</name>
    <dbReference type="NCBI Taxonomy" id="879819"/>
    <lineage>
        <taxon>Eukaryota</taxon>
        <taxon>Fungi</taxon>
        <taxon>Dikarya</taxon>
        <taxon>Basidiomycota</taxon>
        <taxon>Agaricomycotina</taxon>
        <taxon>Tremellomycetes</taxon>
        <taxon>Trichosporonales</taxon>
        <taxon>Trichosporonaceae</taxon>
        <taxon>Cutaneotrichosporon</taxon>
    </lineage>
</organism>
<feature type="region of interest" description="Disordered" evidence="1">
    <location>
        <begin position="847"/>
        <end position="918"/>
    </location>
</feature>
<dbReference type="EMBL" id="KQ087305">
    <property type="protein sequence ID" value="KLT38452.1"/>
    <property type="molecule type" value="Genomic_DNA"/>
</dbReference>
<dbReference type="PANTHER" id="PTHR23101">
    <property type="entry name" value="RAB GDP/GTP EXCHANGE FACTOR"/>
    <property type="match status" value="1"/>
</dbReference>
<dbReference type="PANTHER" id="PTHR23101:SF25">
    <property type="entry name" value="GTPASE-ACTIVATING PROTEIN AND VPS9 DOMAIN-CONTAINING PROTEIN 1"/>
    <property type="match status" value="1"/>
</dbReference>
<gene>
    <name evidence="3" type="ORF">CC85DRAFT_289515</name>
</gene>
<dbReference type="STRING" id="879819.A0A0J0XBL6"/>
<dbReference type="GO" id="GO:0016192">
    <property type="term" value="P:vesicle-mediated transport"/>
    <property type="evidence" value="ECO:0007669"/>
    <property type="project" value="InterPro"/>
</dbReference>
<dbReference type="GO" id="GO:0030139">
    <property type="term" value="C:endocytic vesicle"/>
    <property type="evidence" value="ECO:0007669"/>
    <property type="project" value="TreeGrafter"/>
</dbReference>
<feature type="compositionally biased region" description="Basic and acidic residues" evidence="1">
    <location>
        <begin position="634"/>
        <end position="655"/>
    </location>
</feature>
<feature type="compositionally biased region" description="Acidic residues" evidence="1">
    <location>
        <begin position="582"/>
        <end position="594"/>
    </location>
</feature>
<name>A0A0J0XBL6_9TREE</name>
<evidence type="ECO:0000256" key="1">
    <source>
        <dbReference type="SAM" id="MobiDB-lite"/>
    </source>
</evidence>
<feature type="compositionally biased region" description="Low complexity" evidence="1">
    <location>
        <begin position="50"/>
        <end position="65"/>
    </location>
</feature>
<dbReference type="AlphaFoldDB" id="A0A0J0XBL6"/>
<dbReference type="GeneID" id="28985268"/>
<protein>
    <recommendedName>
        <fullName evidence="2">VPS9 domain-containing protein</fullName>
    </recommendedName>
</protein>
<feature type="region of interest" description="Disordered" evidence="1">
    <location>
        <begin position="576"/>
        <end position="673"/>
    </location>
</feature>
<dbReference type="InterPro" id="IPR003123">
    <property type="entry name" value="VPS9"/>
</dbReference>
<accession>A0A0J0XBL6</accession>
<feature type="compositionally biased region" description="Basic and acidic residues" evidence="1">
    <location>
        <begin position="869"/>
        <end position="878"/>
    </location>
</feature>
<dbReference type="OrthoDB" id="10264848at2759"/>
<dbReference type="GO" id="GO:0005085">
    <property type="term" value="F:guanyl-nucleotide exchange factor activity"/>
    <property type="evidence" value="ECO:0007669"/>
    <property type="project" value="InterPro"/>
</dbReference>
<evidence type="ECO:0000313" key="3">
    <source>
        <dbReference type="EMBL" id="KLT38452.1"/>
    </source>
</evidence>
<dbReference type="SMART" id="SM00167">
    <property type="entry name" value="VPS9"/>
    <property type="match status" value="1"/>
</dbReference>
<feature type="region of interest" description="Disordered" evidence="1">
    <location>
        <begin position="263"/>
        <end position="323"/>
    </location>
</feature>
<reference evidence="3 4" key="1">
    <citation type="submission" date="2015-03" db="EMBL/GenBank/DDBJ databases">
        <title>Genomics and transcriptomics of the oil-accumulating basidiomycete yeast T. oleaginosus allow insights into substrate utilization and the diverse evolutionary trajectories of mating systems in fungi.</title>
        <authorList>
            <consortium name="DOE Joint Genome Institute"/>
            <person name="Kourist R."/>
            <person name="Kracht O."/>
            <person name="Bracharz F."/>
            <person name="Lipzen A."/>
            <person name="Nolan M."/>
            <person name="Ohm R."/>
            <person name="Grigoriev I."/>
            <person name="Sun S."/>
            <person name="Heitman J."/>
            <person name="Bruck T."/>
            <person name="Nowrousian M."/>
        </authorList>
    </citation>
    <scope>NUCLEOTIDE SEQUENCE [LARGE SCALE GENOMIC DNA]</scope>
    <source>
        <strain evidence="3 4">IBC0246</strain>
    </source>
</reference>
<feature type="region of interest" description="Disordered" evidence="1">
    <location>
        <begin position="932"/>
        <end position="952"/>
    </location>
</feature>
<dbReference type="GO" id="GO:0005829">
    <property type="term" value="C:cytosol"/>
    <property type="evidence" value="ECO:0007669"/>
    <property type="project" value="TreeGrafter"/>
</dbReference>
<keyword evidence="4" id="KW-1185">Reference proteome</keyword>
<proteinExistence type="predicted"/>
<feature type="compositionally biased region" description="Basic and acidic residues" evidence="1">
    <location>
        <begin position="35"/>
        <end position="45"/>
    </location>
</feature>
<dbReference type="GO" id="GO:0031267">
    <property type="term" value="F:small GTPase binding"/>
    <property type="evidence" value="ECO:0007669"/>
    <property type="project" value="TreeGrafter"/>
</dbReference>
<dbReference type="InterPro" id="IPR045046">
    <property type="entry name" value="Vps9-like"/>
</dbReference>
<evidence type="ECO:0000313" key="4">
    <source>
        <dbReference type="Proteomes" id="UP000053611"/>
    </source>
</evidence>
<evidence type="ECO:0000259" key="2">
    <source>
        <dbReference type="PROSITE" id="PS51205"/>
    </source>
</evidence>
<feature type="compositionally biased region" description="Basic and acidic residues" evidence="1">
    <location>
        <begin position="270"/>
        <end position="279"/>
    </location>
</feature>
<feature type="region of interest" description="Disordered" evidence="1">
    <location>
        <begin position="1"/>
        <end position="76"/>
    </location>
</feature>
<dbReference type="Pfam" id="PF02204">
    <property type="entry name" value="VPS9"/>
    <property type="match status" value="1"/>
</dbReference>
<sequence>MDAKPGLFSGLSLRRPPQTGTIAHPLLGAGSPESDGDRELKELPYKPRQRAPSPASPARSAADPPSTQPQPAPPAITTSTVAAFAPEEAGAAGRLQLQSLKAAAQRIGLNNGSMGMGMVDSLFEKGARVRADGDWADLFKALTTGKAIILLPSSPASSLPMTPQTLRDHIAFLSPALSTPSGPASVLVTLSGLVGSLQSGTVTFESCVPADSQLLHALRQEEYRADVLSRLRPTHLAAPTLSSPLPSPYPAFSLASESTPLAFPPLGRGAPEKRPDPRRYPFMSLFGSSSSTPRTAGALSPDRPASPNASGRSSPKPSVLSLEDDHGDGYSVIAYVIDRGIRYAEVHKALITAVRGAVRTELEGLPDRVIDKVLRFVTGSVCPASGDSALLKAHHHALGGDSDVPLDFSNPTLAGERSQDFMEGVYDDLVRHFRAEGPKKWEHDEEAHEGYIEDEAGDGTERVEALVCRLLHNRIFSPLNSDDSRHDEALASRIAALNMLDLSLDHLGLITRPSGEADKGAVARGLAELVDDIGRELQKLSRANCLTPKDKADVLVHAHTIAVDGLARLPRIDLRPEGEPYIPEEPETVPESDTPELRVSDPNGEGTELVEAGTPGAPTPEPADDSAETSAGEEGAKTFAKTDEPREATEQEKKAAASLQPATEVPEKPKPSTSGADLILPLIIFAVVKANPLQLASQLMYLRRYRSAICLAGEASYAIVNLTAVVEFLEHVQLSELGLDSSERVMSVADLAPISLGDMDDAAIASASSRIKGRLLPDLAGSAADGATRVLGAVEGGISVLRGFMSSAEEERPTGRPRQSSTFSLASVTASVANIAAAASTAAARTRSRASSEAAQQGRELVEVPPGAHSDEEGHEGGRVTSPIEEEEELDERPSRARSIVSVSSMMRDGSREREREGVNARLSSLGARLAEGGPAALPEKPSTPVVTAPPGAGKDGFFATLSKRRLPRSPSGTLLAPDDGPIERFMTCEVGDIRLSEVGTLLRDYRRLAAVVTRLQGQ</sequence>
<dbReference type="SUPFAM" id="SSF109993">
    <property type="entry name" value="VPS9 domain"/>
    <property type="match status" value="1"/>
</dbReference>